<dbReference type="OrthoDB" id="765741at2759"/>
<feature type="region of interest" description="Disordered" evidence="1">
    <location>
        <begin position="279"/>
        <end position="307"/>
    </location>
</feature>
<name>A0A835C8X6_9FABA</name>
<feature type="compositionally biased region" description="Basic and acidic residues" evidence="1">
    <location>
        <begin position="163"/>
        <end position="196"/>
    </location>
</feature>
<feature type="region of interest" description="Disordered" evidence="1">
    <location>
        <begin position="127"/>
        <end position="251"/>
    </location>
</feature>
<sequence>MHARQRSPGNAYRSGSMGMGMNPPEGSIRGGHGFYANRDGGFGRGHGNPKSFPPPSQPPFRKGDVFMEAGRLAAEYLVSQGLLPPNTLSNKWQNASFKKHSGEFRAQDGDTSQIPLEGRTSALARLGSSISDPASGRRKFGLDDFNQKGRRRGASFRSNGFDWGRDFKRSGSWSDRLRASPEIKDNDDTVTKHHYEEEEQQLVGGVDNGLPIPNSSELVPKSEDSGDLDTETDKGRVSSEMDLKASSSTAANNTYSTDVELIKSSNNLDDMCAGGSEVKDNTCDDDSEKPSISKNLSVPLSADESHTPSRVCTDLLTLCKSVKVPTRTRSSLTYRGSKVDSLRNNGIKNTHDTGCIQKPEIVAEESVNDSSSVDMLGEKTYDLKHLGSEVTKEQSDHAADNVQELDVACNPEQFTSVRSQSCQDGAYLPRNNQESIPRLPEYGSCCSIVEERGEKRVAEADDLKEETKKLKEWLPSFPSRTEDYFLHDKPIGKNSGEDNVSPMDKVTLNSDQVSLLSNPQFMQGGNRSYLQRLEETQSLPNSFRTCDLNLIEASEIHENNDDDDPILIYPSVSETKKGTEPVDIDLSISHASVSGGFSTCATSGKEIEVIDLESDSVQEGRSSDNNERKTEAMFPGHDGFSNHAQNAADMTDVQDGYGLMISELLGSDFTNCSSVSGDINSVHNEMGLHNGTVFCRPGSSHRHRSMRNTSDLFRNFSKET</sequence>
<protein>
    <submittedName>
        <fullName evidence="2">Uncharacterized protein</fullName>
    </submittedName>
</protein>
<organism evidence="2 3">
    <name type="scientific">Senna tora</name>
    <dbReference type="NCBI Taxonomy" id="362788"/>
    <lineage>
        <taxon>Eukaryota</taxon>
        <taxon>Viridiplantae</taxon>
        <taxon>Streptophyta</taxon>
        <taxon>Embryophyta</taxon>
        <taxon>Tracheophyta</taxon>
        <taxon>Spermatophyta</taxon>
        <taxon>Magnoliopsida</taxon>
        <taxon>eudicotyledons</taxon>
        <taxon>Gunneridae</taxon>
        <taxon>Pentapetalae</taxon>
        <taxon>rosids</taxon>
        <taxon>fabids</taxon>
        <taxon>Fabales</taxon>
        <taxon>Fabaceae</taxon>
        <taxon>Caesalpinioideae</taxon>
        <taxon>Cassia clade</taxon>
        <taxon>Senna</taxon>
    </lineage>
</organism>
<feature type="compositionally biased region" description="Basic and acidic residues" evidence="1">
    <location>
        <begin position="231"/>
        <end position="243"/>
    </location>
</feature>
<dbReference type="Proteomes" id="UP000634136">
    <property type="component" value="Unassembled WGS sequence"/>
</dbReference>
<keyword evidence="3" id="KW-1185">Reference proteome</keyword>
<dbReference type="InterPro" id="IPR040276">
    <property type="entry name" value="At4g26450-like"/>
</dbReference>
<gene>
    <name evidence="2" type="ORF">G2W53_016183</name>
</gene>
<reference evidence="2" key="1">
    <citation type="submission" date="2020-09" db="EMBL/GenBank/DDBJ databases">
        <title>Genome-Enabled Discovery of Anthraquinone Biosynthesis in Senna tora.</title>
        <authorList>
            <person name="Kang S.-H."/>
            <person name="Pandey R.P."/>
            <person name="Lee C.-M."/>
            <person name="Sim J.-S."/>
            <person name="Jeong J.-T."/>
            <person name="Choi B.-S."/>
            <person name="Jung M."/>
            <person name="Ginzburg D."/>
            <person name="Zhao K."/>
            <person name="Won S.Y."/>
            <person name="Oh T.-J."/>
            <person name="Yu Y."/>
            <person name="Kim N.-H."/>
            <person name="Lee O.R."/>
            <person name="Lee T.-H."/>
            <person name="Bashyal P."/>
            <person name="Kim T.-S."/>
            <person name="Lee W.-H."/>
            <person name="Kawkins C."/>
            <person name="Kim C.-K."/>
            <person name="Kim J.S."/>
            <person name="Ahn B.O."/>
            <person name="Rhee S.Y."/>
            <person name="Sohng J.K."/>
        </authorList>
    </citation>
    <scope>NUCLEOTIDE SEQUENCE</scope>
    <source>
        <tissue evidence="2">Leaf</tissue>
    </source>
</reference>
<feature type="region of interest" description="Disordered" evidence="1">
    <location>
        <begin position="1"/>
        <end position="63"/>
    </location>
</feature>
<dbReference type="PANTHER" id="PTHR36056">
    <property type="entry name" value="PROTEIN, PUTATIVE-RELATED"/>
    <property type="match status" value="1"/>
</dbReference>
<evidence type="ECO:0000313" key="2">
    <source>
        <dbReference type="EMBL" id="KAF7833850.1"/>
    </source>
</evidence>
<evidence type="ECO:0000313" key="3">
    <source>
        <dbReference type="Proteomes" id="UP000634136"/>
    </source>
</evidence>
<evidence type="ECO:0000256" key="1">
    <source>
        <dbReference type="SAM" id="MobiDB-lite"/>
    </source>
</evidence>
<dbReference type="EMBL" id="JAAIUW010000005">
    <property type="protein sequence ID" value="KAF7833850.1"/>
    <property type="molecule type" value="Genomic_DNA"/>
</dbReference>
<accession>A0A835C8X6</accession>
<dbReference type="PANTHER" id="PTHR36056:SF1">
    <property type="entry name" value="PROTEIN, PUTATIVE-RELATED"/>
    <property type="match status" value="1"/>
</dbReference>
<dbReference type="AlphaFoldDB" id="A0A835C8X6"/>
<comment type="caution">
    <text evidence="2">The sequence shown here is derived from an EMBL/GenBank/DDBJ whole genome shotgun (WGS) entry which is preliminary data.</text>
</comment>
<proteinExistence type="predicted"/>